<dbReference type="RefSeq" id="WP_101442848.1">
    <property type="nucleotide sequence ID" value="NZ_PJMU01000001.1"/>
</dbReference>
<evidence type="ECO:0000256" key="8">
    <source>
        <dbReference type="HAMAP-Rule" id="MF_00134"/>
    </source>
</evidence>
<dbReference type="SUPFAM" id="SSF51366">
    <property type="entry name" value="Ribulose-phoshate binding barrel"/>
    <property type="match status" value="1"/>
</dbReference>
<dbReference type="NCBIfam" id="NF001377">
    <property type="entry name" value="PRK00278.2-4"/>
    <property type="match status" value="1"/>
</dbReference>
<evidence type="ECO:0000313" key="10">
    <source>
        <dbReference type="EMBL" id="PKV75627.1"/>
    </source>
</evidence>
<comment type="pathway">
    <text evidence="2 8">Amino-acid biosynthesis; L-tryptophan biosynthesis; L-tryptophan from chorismate: step 4/5.</text>
</comment>
<dbReference type="OrthoDB" id="9804217at2"/>
<dbReference type="InterPro" id="IPR001468">
    <property type="entry name" value="Indole-3-GlycerolPSynthase_CS"/>
</dbReference>
<evidence type="ECO:0000256" key="5">
    <source>
        <dbReference type="ARBA" id="ARBA00022822"/>
    </source>
</evidence>
<dbReference type="Pfam" id="PF00218">
    <property type="entry name" value="IGPS"/>
    <property type="match status" value="1"/>
</dbReference>
<dbReference type="GO" id="GO:0004640">
    <property type="term" value="F:phosphoribosylanthranilate isomerase activity"/>
    <property type="evidence" value="ECO:0007669"/>
    <property type="project" value="TreeGrafter"/>
</dbReference>
<evidence type="ECO:0000313" key="11">
    <source>
        <dbReference type="Proteomes" id="UP000233782"/>
    </source>
</evidence>
<dbReference type="GO" id="GO:0004425">
    <property type="term" value="F:indole-3-glycerol-phosphate synthase activity"/>
    <property type="evidence" value="ECO:0007669"/>
    <property type="project" value="UniProtKB-UniRule"/>
</dbReference>
<dbReference type="PROSITE" id="PS00614">
    <property type="entry name" value="IGPS"/>
    <property type="match status" value="1"/>
</dbReference>
<evidence type="ECO:0000256" key="2">
    <source>
        <dbReference type="ARBA" id="ARBA00004696"/>
    </source>
</evidence>
<dbReference type="EMBL" id="PJMU01000001">
    <property type="protein sequence ID" value="PKV75627.1"/>
    <property type="molecule type" value="Genomic_DNA"/>
</dbReference>
<name>A0A2N3V1Y3_9BACT</name>
<dbReference type="Gene3D" id="3.20.20.70">
    <property type="entry name" value="Aldolase class I"/>
    <property type="match status" value="1"/>
</dbReference>
<sequence>MNILDEIIAHKYKEVEERKALYPVKLLEKSLYFETPCLSLERYLLRPDKSGIIAEIKRKSPSKGDINPYVSVERTSIGYMQAGASALSILTDTNYFGGKNEDLMVARKYNYCPILRKDFTVDEYQIVEAKSIGADAILLIAAALEPTRLKQLAAFARSFGLEVLLEVHSQQELEASLSEDVTIVGVNNRNLQTFKTDVTLSLELAQHIPAGMTKVSESGLKSPKTLIELQQAGYNGFLIGETFMNNSRPERAAAEFIRELRQLQHGLSLAPSQAPSQV</sequence>
<comment type="catalytic activity">
    <reaction evidence="1 8">
        <text>1-(2-carboxyphenylamino)-1-deoxy-D-ribulose 5-phosphate + H(+) = (1S,2R)-1-C-(indol-3-yl)glycerol 3-phosphate + CO2 + H2O</text>
        <dbReference type="Rhea" id="RHEA:23476"/>
        <dbReference type="ChEBI" id="CHEBI:15377"/>
        <dbReference type="ChEBI" id="CHEBI:15378"/>
        <dbReference type="ChEBI" id="CHEBI:16526"/>
        <dbReference type="ChEBI" id="CHEBI:58613"/>
        <dbReference type="ChEBI" id="CHEBI:58866"/>
        <dbReference type="EC" id="4.1.1.48"/>
    </reaction>
</comment>
<keyword evidence="7 8" id="KW-0456">Lyase</keyword>
<dbReference type="Proteomes" id="UP000233782">
    <property type="component" value="Unassembled WGS sequence"/>
</dbReference>
<proteinExistence type="inferred from homology"/>
<dbReference type="AlphaFoldDB" id="A0A2N3V1Y3"/>
<feature type="domain" description="Indole-3-glycerol phosphate synthase" evidence="9">
    <location>
        <begin position="4"/>
        <end position="253"/>
    </location>
</feature>
<keyword evidence="11" id="KW-1185">Reference proteome</keyword>
<dbReference type="CDD" id="cd00331">
    <property type="entry name" value="IGPS"/>
    <property type="match status" value="1"/>
</dbReference>
<evidence type="ECO:0000256" key="1">
    <source>
        <dbReference type="ARBA" id="ARBA00001633"/>
    </source>
</evidence>
<keyword evidence="5 8" id="KW-0822">Tryptophan biosynthesis</keyword>
<dbReference type="UniPathway" id="UPA00035">
    <property type="reaction ID" value="UER00043"/>
</dbReference>
<dbReference type="PANTHER" id="PTHR22854:SF2">
    <property type="entry name" value="INDOLE-3-GLYCEROL-PHOSPHATE SYNTHASE"/>
    <property type="match status" value="1"/>
</dbReference>
<accession>A0A2N3V1Y3</accession>
<comment type="similarity">
    <text evidence="8">Belongs to the TrpC family.</text>
</comment>
<evidence type="ECO:0000256" key="7">
    <source>
        <dbReference type="ARBA" id="ARBA00023239"/>
    </source>
</evidence>
<dbReference type="InterPro" id="IPR045186">
    <property type="entry name" value="Indole-3-glycerol_P_synth"/>
</dbReference>
<keyword evidence="6 8" id="KW-0057">Aromatic amino acid biosynthesis</keyword>
<organism evidence="10 11">
    <name type="scientific">Pontibacter ramchanderi</name>
    <dbReference type="NCBI Taxonomy" id="1179743"/>
    <lineage>
        <taxon>Bacteria</taxon>
        <taxon>Pseudomonadati</taxon>
        <taxon>Bacteroidota</taxon>
        <taxon>Cytophagia</taxon>
        <taxon>Cytophagales</taxon>
        <taxon>Hymenobacteraceae</taxon>
        <taxon>Pontibacter</taxon>
    </lineage>
</organism>
<protein>
    <recommendedName>
        <fullName evidence="8">Indole-3-glycerol phosphate synthase</fullName>
        <shortName evidence="8">IGPS</shortName>
        <ecNumber evidence="8">4.1.1.48</ecNumber>
    </recommendedName>
</protein>
<dbReference type="InterPro" id="IPR011060">
    <property type="entry name" value="RibuloseP-bd_barrel"/>
</dbReference>
<dbReference type="PANTHER" id="PTHR22854">
    <property type="entry name" value="TRYPTOPHAN BIOSYNTHESIS PROTEIN"/>
    <property type="match status" value="1"/>
</dbReference>
<dbReference type="FunFam" id="3.20.20.70:FF:000024">
    <property type="entry name" value="Indole-3-glycerol phosphate synthase"/>
    <property type="match status" value="1"/>
</dbReference>
<evidence type="ECO:0000256" key="3">
    <source>
        <dbReference type="ARBA" id="ARBA00022605"/>
    </source>
</evidence>
<keyword evidence="4 8" id="KW-0210">Decarboxylase</keyword>
<dbReference type="InterPro" id="IPR013798">
    <property type="entry name" value="Indole-3-glycerol_P_synth_dom"/>
</dbReference>
<evidence type="ECO:0000256" key="4">
    <source>
        <dbReference type="ARBA" id="ARBA00022793"/>
    </source>
</evidence>
<dbReference type="GO" id="GO:0000162">
    <property type="term" value="P:L-tryptophan biosynthetic process"/>
    <property type="evidence" value="ECO:0007669"/>
    <property type="project" value="UniProtKB-UniRule"/>
</dbReference>
<dbReference type="InterPro" id="IPR013785">
    <property type="entry name" value="Aldolase_TIM"/>
</dbReference>
<reference evidence="10 11" key="1">
    <citation type="submission" date="2017-12" db="EMBL/GenBank/DDBJ databases">
        <title>Genomic Encyclopedia of Type Strains, Phase III (KMG-III): the genomes of soil and plant-associated and newly described type strains.</title>
        <authorList>
            <person name="Whitman W."/>
        </authorList>
    </citation>
    <scope>NUCLEOTIDE SEQUENCE [LARGE SCALE GENOMIC DNA]</scope>
    <source>
        <strain evidence="10 11">LP43</strain>
    </source>
</reference>
<dbReference type="EC" id="4.1.1.48" evidence="8"/>
<evidence type="ECO:0000259" key="9">
    <source>
        <dbReference type="Pfam" id="PF00218"/>
    </source>
</evidence>
<evidence type="ECO:0000256" key="6">
    <source>
        <dbReference type="ARBA" id="ARBA00023141"/>
    </source>
</evidence>
<keyword evidence="3 8" id="KW-0028">Amino-acid biosynthesis</keyword>
<gene>
    <name evidence="8" type="primary">trpC</name>
    <name evidence="10" type="ORF">BD749_0572</name>
</gene>
<dbReference type="HAMAP" id="MF_00134_B">
    <property type="entry name" value="IGPS_B"/>
    <property type="match status" value="1"/>
</dbReference>
<comment type="caution">
    <text evidence="10">The sequence shown here is derived from an EMBL/GenBank/DDBJ whole genome shotgun (WGS) entry which is preliminary data.</text>
</comment>